<dbReference type="InterPro" id="IPR040256">
    <property type="entry name" value="At4g02000-like"/>
</dbReference>
<protein>
    <submittedName>
        <fullName evidence="1">Uncharacterized protein</fullName>
    </submittedName>
</protein>
<keyword evidence="2" id="KW-1185">Reference proteome</keyword>
<comment type="caution">
    <text evidence="1">The sequence shown here is derived from an EMBL/GenBank/DDBJ whole genome shotgun (WGS) entry which is preliminary data.</text>
</comment>
<accession>A0A445CQ05</accession>
<dbReference type="Proteomes" id="UP000289738">
    <property type="component" value="Chromosome A06"/>
</dbReference>
<name>A0A445CQ05_ARAHY</name>
<dbReference type="PANTHER" id="PTHR31286:SF99">
    <property type="entry name" value="DUF4283 DOMAIN-CONTAINING PROTEIN"/>
    <property type="match status" value="1"/>
</dbReference>
<dbReference type="STRING" id="3818.A0A445CQ05"/>
<dbReference type="AlphaFoldDB" id="A0A445CQ05"/>
<organism evidence="1 2">
    <name type="scientific">Arachis hypogaea</name>
    <name type="common">Peanut</name>
    <dbReference type="NCBI Taxonomy" id="3818"/>
    <lineage>
        <taxon>Eukaryota</taxon>
        <taxon>Viridiplantae</taxon>
        <taxon>Streptophyta</taxon>
        <taxon>Embryophyta</taxon>
        <taxon>Tracheophyta</taxon>
        <taxon>Spermatophyta</taxon>
        <taxon>Magnoliopsida</taxon>
        <taxon>eudicotyledons</taxon>
        <taxon>Gunneridae</taxon>
        <taxon>Pentapetalae</taxon>
        <taxon>rosids</taxon>
        <taxon>fabids</taxon>
        <taxon>Fabales</taxon>
        <taxon>Fabaceae</taxon>
        <taxon>Papilionoideae</taxon>
        <taxon>50 kb inversion clade</taxon>
        <taxon>dalbergioids sensu lato</taxon>
        <taxon>Dalbergieae</taxon>
        <taxon>Pterocarpus clade</taxon>
        <taxon>Arachis</taxon>
    </lineage>
</organism>
<evidence type="ECO:0000313" key="2">
    <source>
        <dbReference type="Proteomes" id="UP000289738"/>
    </source>
</evidence>
<evidence type="ECO:0000313" key="1">
    <source>
        <dbReference type="EMBL" id="RYR53022.1"/>
    </source>
</evidence>
<dbReference type="EMBL" id="SDMP01000006">
    <property type="protein sequence ID" value="RYR53022.1"/>
    <property type="molecule type" value="Genomic_DNA"/>
</dbReference>
<proteinExistence type="predicted"/>
<reference evidence="1 2" key="1">
    <citation type="submission" date="2019-01" db="EMBL/GenBank/DDBJ databases">
        <title>Sequencing of cultivated peanut Arachis hypogaea provides insights into genome evolution and oil improvement.</title>
        <authorList>
            <person name="Chen X."/>
        </authorList>
    </citation>
    <scope>NUCLEOTIDE SEQUENCE [LARGE SCALE GENOMIC DNA]</scope>
    <source>
        <strain evidence="2">cv. Fuhuasheng</strain>
        <tissue evidence="1">Leaves</tissue>
    </source>
</reference>
<sequence>MEGPWKVLDHYQVIQLWKPDFNPYNTQTETIAAWIRLPGLAIEYYNHMILEKIGNIVGRTLKVDTNTSQIFRGKFARICTEVDLQKPLSGHEKKDRPKVKKTMTNQGSIVEKVRAEEITREENVINDDNSISEKERGKGVIVETQDPYGPLDACATYNTWQKEQQRMRRYK</sequence>
<dbReference type="PANTHER" id="PTHR31286">
    <property type="entry name" value="GLYCINE-RICH CELL WALL STRUCTURAL PROTEIN 1.8-LIKE"/>
    <property type="match status" value="1"/>
</dbReference>
<gene>
    <name evidence="1" type="ORF">Ahy_A06g027866</name>
</gene>